<sequence length="94" mass="10590">MRTKILSQLQADDNLGSIPYQVYLRRGNLAEGFKPGALGEPKLWHGNAQSLIIHAGRIFGSACSRDWLPSDIEKMRAELMSSYSREPWNKTSRA</sequence>
<evidence type="ECO:0000313" key="1">
    <source>
        <dbReference type="EMBL" id="KAK6538905.1"/>
    </source>
</evidence>
<comment type="caution">
    <text evidence="1">The sequence shown here is derived from an EMBL/GenBank/DDBJ whole genome shotgun (WGS) entry which is preliminary data.</text>
</comment>
<dbReference type="AlphaFoldDB" id="A0AAV9XB42"/>
<accession>A0AAV9XB42</accession>
<dbReference type="Proteomes" id="UP001365542">
    <property type="component" value="Unassembled WGS sequence"/>
</dbReference>
<keyword evidence="2" id="KW-1185">Reference proteome</keyword>
<proteinExistence type="predicted"/>
<gene>
    <name evidence="1" type="ORF">TWF694_010462</name>
</gene>
<protein>
    <submittedName>
        <fullName evidence="1">Uncharacterized protein</fullName>
    </submittedName>
</protein>
<dbReference type="EMBL" id="JAVHJO010000007">
    <property type="protein sequence ID" value="KAK6538905.1"/>
    <property type="molecule type" value="Genomic_DNA"/>
</dbReference>
<evidence type="ECO:0000313" key="2">
    <source>
        <dbReference type="Proteomes" id="UP001365542"/>
    </source>
</evidence>
<reference evidence="1 2" key="1">
    <citation type="submission" date="2019-10" db="EMBL/GenBank/DDBJ databases">
        <authorList>
            <person name="Palmer J.M."/>
        </authorList>
    </citation>
    <scope>NUCLEOTIDE SEQUENCE [LARGE SCALE GENOMIC DNA]</scope>
    <source>
        <strain evidence="1 2">TWF694</strain>
    </source>
</reference>
<name>A0AAV9XB42_9PEZI</name>
<organism evidence="1 2">
    <name type="scientific">Orbilia ellipsospora</name>
    <dbReference type="NCBI Taxonomy" id="2528407"/>
    <lineage>
        <taxon>Eukaryota</taxon>
        <taxon>Fungi</taxon>
        <taxon>Dikarya</taxon>
        <taxon>Ascomycota</taxon>
        <taxon>Pezizomycotina</taxon>
        <taxon>Orbiliomycetes</taxon>
        <taxon>Orbiliales</taxon>
        <taxon>Orbiliaceae</taxon>
        <taxon>Orbilia</taxon>
    </lineage>
</organism>